<comment type="caution">
    <text evidence="2">The sequence shown here is derived from an EMBL/GenBank/DDBJ whole genome shotgun (WGS) entry which is preliminary data.</text>
</comment>
<accession>A0AAD7BKR4</accession>
<sequence length="194" mass="21475">DLFEHLRMLAATQKLPSMSALEVTARQLHQSFSSTRASHQAARDARTGSAWSNHVPVGAEWTKGPDTVPAPQELGSRKKKEAVFPPDFSGDLVLASSIALIRDALLIRECGYAMAGGDVGRMYEVMKVFLFIFAGSSNSKYVGYFLEQICDLEWESTPEQRKATLRGMVVNITGREGHHAGIDILLEHFNRLLE</sequence>
<keyword evidence="3" id="KW-1185">Reference proteome</keyword>
<dbReference type="InterPro" id="IPR046496">
    <property type="entry name" value="DUF6589"/>
</dbReference>
<feature type="non-terminal residue" evidence="2">
    <location>
        <position position="1"/>
    </location>
</feature>
<evidence type="ECO:0000313" key="3">
    <source>
        <dbReference type="Proteomes" id="UP001221142"/>
    </source>
</evidence>
<protein>
    <recommendedName>
        <fullName evidence="1">DUF6589 domain-containing protein</fullName>
    </recommendedName>
</protein>
<dbReference type="AlphaFoldDB" id="A0AAD7BKR4"/>
<organism evidence="2 3">
    <name type="scientific">Roridomyces roridus</name>
    <dbReference type="NCBI Taxonomy" id="1738132"/>
    <lineage>
        <taxon>Eukaryota</taxon>
        <taxon>Fungi</taxon>
        <taxon>Dikarya</taxon>
        <taxon>Basidiomycota</taxon>
        <taxon>Agaricomycotina</taxon>
        <taxon>Agaricomycetes</taxon>
        <taxon>Agaricomycetidae</taxon>
        <taxon>Agaricales</taxon>
        <taxon>Marasmiineae</taxon>
        <taxon>Mycenaceae</taxon>
        <taxon>Roridomyces</taxon>
    </lineage>
</organism>
<evidence type="ECO:0000259" key="1">
    <source>
        <dbReference type="Pfam" id="PF20231"/>
    </source>
</evidence>
<dbReference type="Pfam" id="PF20231">
    <property type="entry name" value="DUF6589"/>
    <property type="match status" value="1"/>
</dbReference>
<evidence type="ECO:0000313" key="2">
    <source>
        <dbReference type="EMBL" id="KAJ7623804.1"/>
    </source>
</evidence>
<reference evidence="2" key="1">
    <citation type="submission" date="2023-03" db="EMBL/GenBank/DDBJ databases">
        <title>Massive genome expansion in bonnet fungi (Mycena s.s.) driven by repeated elements and novel gene families across ecological guilds.</title>
        <authorList>
            <consortium name="Lawrence Berkeley National Laboratory"/>
            <person name="Harder C.B."/>
            <person name="Miyauchi S."/>
            <person name="Viragh M."/>
            <person name="Kuo A."/>
            <person name="Thoen E."/>
            <person name="Andreopoulos B."/>
            <person name="Lu D."/>
            <person name="Skrede I."/>
            <person name="Drula E."/>
            <person name="Henrissat B."/>
            <person name="Morin E."/>
            <person name="Kohler A."/>
            <person name="Barry K."/>
            <person name="LaButti K."/>
            <person name="Morin E."/>
            <person name="Salamov A."/>
            <person name="Lipzen A."/>
            <person name="Mereny Z."/>
            <person name="Hegedus B."/>
            <person name="Baldrian P."/>
            <person name="Stursova M."/>
            <person name="Weitz H."/>
            <person name="Taylor A."/>
            <person name="Grigoriev I.V."/>
            <person name="Nagy L.G."/>
            <person name="Martin F."/>
            <person name="Kauserud H."/>
        </authorList>
    </citation>
    <scope>NUCLEOTIDE SEQUENCE</scope>
    <source>
        <strain evidence="2">9284</strain>
    </source>
</reference>
<dbReference type="EMBL" id="JARKIF010000014">
    <property type="protein sequence ID" value="KAJ7623804.1"/>
    <property type="molecule type" value="Genomic_DNA"/>
</dbReference>
<proteinExistence type="predicted"/>
<gene>
    <name evidence="2" type="ORF">FB45DRAFT_728835</name>
</gene>
<dbReference type="Proteomes" id="UP001221142">
    <property type="component" value="Unassembled WGS sequence"/>
</dbReference>
<feature type="non-terminal residue" evidence="2">
    <location>
        <position position="194"/>
    </location>
</feature>
<name>A0AAD7BKR4_9AGAR</name>
<feature type="domain" description="DUF6589" evidence="1">
    <location>
        <begin position="9"/>
        <end position="193"/>
    </location>
</feature>